<dbReference type="NCBIfam" id="NF041635">
    <property type="entry name" value="STM3941_fam"/>
    <property type="match status" value="1"/>
</dbReference>
<name>A0A6B3W1U5_9BACI</name>
<feature type="transmembrane region" description="Helical" evidence="1">
    <location>
        <begin position="12"/>
        <end position="33"/>
    </location>
</feature>
<keyword evidence="1" id="KW-0472">Membrane</keyword>
<dbReference type="EMBL" id="JACEIO010000035">
    <property type="protein sequence ID" value="MBA4538127.1"/>
    <property type="molecule type" value="Genomic_DNA"/>
</dbReference>
<keyword evidence="1" id="KW-0812">Transmembrane</keyword>
<feature type="transmembrane region" description="Helical" evidence="1">
    <location>
        <begin position="39"/>
        <end position="63"/>
    </location>
</feature>
<proteinExistence type="predicted"/>
<protein>
    <submittedName>
        <fullName evidence="3">Uncharacterized protein</fullName>
    </submittedName>
</protein>
<dbReference type="EMBL" id="JAAIWN010000035">
    <property type="protein sequence ID" value="NEY82447.1"/>
    <property type="molecule type" value="Genomic_DNA"/>
</dbReference>
<keyword evidence="1" id="KW-1133">Transmembrane helix</keyword>
<sequence length="181" mass="20367">MNDYVVYHKLGKNILTCFGAFAFVGFSILFIIFSFDSSGIQRILLMVVGLMGLSFFGTVMVYLMSILIKRKPALIISDTGIFDCSNMASGGMIKWEDIENFMTVEVLGEKFLGIITYDRDLIVNRTSGFKRFLIKGNRALVDAQVNIPVKTLACSIDELVEEINSCWQKACADDEHEYDIK</sequence>
<keyword evidence="4" id="KW-1185">Reference proteome</keyword>
<evidence type="ECO:0000313" key="5">
    <source>
        <dbReference type="Proteomes" id="UP000570010"/>
    </source>
</evidence>
<evidence type="ECO:0000313" key="3">
    <source>
        <dbReference type="EMBL" id="NEY82447.1"/>
    </source>
</evidence>
<dbReference type="InterPro" id="IPR048136">
    <property type="entry name" value="STM3941-like"/>
</dbReference>
<evidence type="ECO:0000313" key="2">
    <source>
        <dbReference type="EMBL" id="MBA4538127.1"/>
    </source>
</evidence>
<evidence type="ECO:0000256" key="1">
    <source>
        <dbReference type="SAM" id="Phobius"/>
    </source>
</evidence>
<dbReference type="Proteomes" id="UP000570010">
    <property type="component" value="Unassembled WGS sequence"/>
</dbReference>
<accession>A0A6B3W1U5</accession>
<dbReference type="Proteomes" id="UP000472971">
    <property type="component" value="Unassembled WGS sequence"/>
</dbReference>
<comment type="caution">
    <text evidence="3">The sequence shown here is derived from an EMBL/GenBank/DDBJ whole genome shotgun (WGS) entry which is preliminary data.</text>
</comment>
<dbReference type="RefSeq" id="WP_163242855.1">
    <property type="nucleotide sequence ID" value="NZ_JAAIWN010000035.1"/>
</dbReference>
<reference evidence="2 5" key="2">
    <citation type="submission" date="2020-07" db="EMBL/GenBank/DDBJ databases">
        <authorList>
            <person name="Feng H."/>
        </authorList>
    </citation>
    <scope>NUCLEOTIDE SEQUENCE [LARGE SCALE GENOMIC DNA]</scope>
    <source>
        <strain evidence="2">S-12</strain>
        <strain evidence="5">s-12</strain>
    </source>
</reference>
<dbReference type="AlphaFoldDB" id="A0A6B3W1U5"/>
<organism evidence="3 4">
    <name type="scientific">Bacillus aquiflavi</name>
    <dbReference type="NCBI Taxonomy" id="2672567"/>
    <lineage>
        <taxon>Bacteria</taxon>
        <taxon>Bacillati</taxon>
        <taxon>Bacillota</taxon>
        <taxon>Bacilli</taxon>
        <taxon>Bacillales</taxon>
        <taxon>Bacillaceae</taxon>
        <taxon>Bacillus</taxon>
    </lineage>
</organism>
<evidence type="ECO:0000313" key="4">
    <source>
        <dbReference type="Proteomes" id="UP000472971"/>
    </source>
</evidence>
<gene>
    <name evidence="3" type="ORF">G4D64_13255</name>
    <name evidence="2" type="ORF">H1Z61_13525</name>
</gene>
<reference evidence="3 4" key="1">
    <citation type="submission" date="2020-02" db="EMBL/GenBank/DDBJ databases">
        <title>Bacillus aquiflavi sp. nov., isolated from yellow water of strong flavor Chinese baijiu in Yibin region of China.</title>
        <authorList>
            <person name="Xie J."/>
        </authorList>
    </citation>
    <scope>NUCLEOTIDE SEQUENCE [LARGE SCALE GENOMIC DNA]</scope>
    <source>
        <strain evidence="3 4">3H-10</strain>
    </source>
</reference>